<sequence length="65" mass="7299">MKLADPTHNLYHWIMLQLVNMNIAYNPFTIANLAGTWTVKSSAAPYALLNTLEQIKSPQGKNNAR</sequence>
<dbReference type="EMBL" id="NMQW01000027">
    <property type="protein sequence ID" value="OXM84585.1"/>
    <property type="molecule type" value="Genomic_DNA"/>
</dbReference>
<comment type="caution">
    <text evidence="1">The sequence shown here is derived from an EMBL/GenBank/DDBJ whole genome shotgun (WGS) entry which is preliminary data.</text>
</comment>
<name>A0A229UMR9_9BACL</name>
<dbReference type="Proteomes" id="UP000215509">
    <property type="component" value="Unassembled WGS sequence"/>
</dbReference>
<organism evidence="1 2">
    <name type="scientific">Paenibacillus rigui</name>
    <dbReference type="NCBI Taxonomy" id="554312"/>
    <lineage>
        <taxon>Bacteria</taxon>
        <taxon>Bacillati</taxon>
        <taxon>Bacillota</taxon>
        <taxon>Bacilli</taxon>
        <taxon>Bacillales</taxon>
        <taxon>Paenibacillaceae</taxon>
        <taxon>Paenibacillus</taxon>
    </lineage>
</organism>
<evidence type="ECO:0000313" key="1">
    <source>
        <dbReference type="EMBL" id="OXM84585.1"/>
    </source>
</evidence>
<reference evidence="1 2" key="1">
    <citation type="submission" date="2017-07" db="EMBL/GenBank/DDBJ databases">
        <title>Genome sequencing and assembly of Paenibacillus rigui.</title>
        <authorList>
            <person name="Mayilraj S."/>
        </authorList>
    </citation>
    <scope>NUCLEOTIDE SEQUENCE [LARGE SCALE GENOMIC DNA]</scope>
    <source>
        <strain evidence="1 2">JCM 16352</strain>
    </source>
</reference>
<gene>
    <name evidence="1" type="ORF">CF651_18930</name>
</gene>
<keyword evidence="2" id="KW-1185">Reference proteome</keyword>
<protein>
    <submittedName>
        <fullName evidence="1">Uncharacterized protein</fullName>
    </submittedName>
</protein>
<evidence type="ECO:0000313" key="2">
    <source>
        <dbReference type="Proteomes" id="UP000215509"/>
    </source>
</evidence>
<accession>A0A229UMR9</accession>
<proteinExistence type="predicted"/>
<dbReference type="AlphaFoldDB" id="A0A229UMR9"/>